<dbReference type="InterPro" id="IPR002831">
    <property type="entry name" value="Tscrpt_reg_TrmB_N"/>
</dbReference>
<dbReference type="InterPro" id="IPR036388">
    <property type="entry name" value="WH-like_DNA-bd_sf"/>
</dbReference>
<evidence type="ECO:0000313" key="4">
    <source>
        <dbReference type="Proteomes" id="UP000030624"/>
    </source>
</evidence>
<dbReference type="STRING" id="565033.GACE_1508"/>
<dbReference type="AlphaFoldDB" id="A0A0A7GEN8"/>
<evidence type="ECO:0000256" key="1">
    <source>
        <dbReference type="SAM" id="Coils"/>
    </source>
</evidence>
<dbReference type="RefSeq" id="WP_048092392.1">
    <property type="nucleotide sequence ID" value="NZ_CP009552.1"/>
</dbReference>
<proteinExistence type="predicted"/>
<evidence type="ECO:0000259" key="2">
    <source>
        <dbReference type="Pfam" id="PF01978"/>
    </source>
</evidence>
<gene>
    <name evidence="3" type="ORF">GACE_1508</name>
</gene>
<dbReference type="Proteomes" id="UP000030624">
    <property type="component" value="Chromosome"/>
</dbReference>
<dbReference type="eggNOG" id="arCOG02038">
    <property type="taxonomic scope" value="Archaea"/>
</dbReference>
<dbReference type="InterPro" id="IPR036390">
    <property type="entry name" value="WH_DNA-bd_sf"/>
</dbReference>
<name>A0A0A7GEN8_GEOAI</name>
<dbReference type="Gene3D" id="1.10.10.10">
    <property type="entry name" value="Winged helix-like DNA-binding domain superfamily/Winged helix DNA-binding domain"/>
    <property type="match status" value="1"/>
</dbReference>
<protein>
    <submittedName>
        <fullName evidence="3">Transcriptional regulator, TrmB family</fullName>
    </submittedName>
</protein>
<dbReference type="GeneID" id="24798090"/>
<accession>A0A0A7GEN8</accession>
<organism evidence="3 4">
    <name type="scientific">Geoglobus acetivorans</name>
    <dbReference type="NCBI Taxonomy" id="565033"/>
    <lineage>
        <taxon>Archaea</taxon>
        <taxon>Methanobacteriati</taxon>
        <taxon>Methanobacteriota</taxon>
        <taxon>Archaeoglobi</taxon>
        <taxon>Archaeoglobales</taxon>
        <taxon>Archaeoglobaceae</taxon>
        <taxon>Geoglobus</taxon>
    </lineage>
</organism>
<dbReference type="EMBL" id="CP009552">
    <property type="protein sequence ID" value="AIY90545.1"/>
    <property type="molecule type" value="Genomic_DNA"/>
</dbReference>
<dbReference type="PANTHER" id="PTHR34293">
    <property type="entry name" value="HTH-TYPE TRANSCRIPTIONAL REGULATOR TRMBL2"/>
    <property type="match status" value="1"/>
</dbReference>
<dbReference type="CDD" id="cd09124">
    <property type="entry name" value="PLDc_like_TrmB_middle"/>
    <property type="match status" value="1"/>
</dbReference>
<dbReference type="SUPFAM" id="SSF46785">
    <property type="entry name" value="Winged helix' DNA-binding domain"/>
    <property type="match status" value="1"/>
</dbReference>
<dbReference type="PANTHER" id="PTHR34293:SF1">
    <property type="entry name" value="HTH-TYPE TRANSCRIPTIONAL REGULATOR TRMBL2"/>
    <property type="match status" value="1"/>
</dbReference>
<dbReference type="Pfam" id="PF01978">
    <property type="entry name" value="TrmB"/>
    <property type="match status" value="1"/>
</dbReference>
<reference evidence="3 4" key="1">
    <citation type="journal article" date="2015" name="Appl. Environ. Microbiol.">
        <title>The Geoglobus acetivorans genome: Fe(III) reduction, acetate utilization, autotrophic growth, and degradation of aromatic compounds in a hyperthermophilic archaeon.</title>
        <authorList>
            <person name="Mardanov A.V."/>
            <person name="Slododkina G.B."/>
            <person name="Slobodkin A.I."/>
            <person name="Beletsky A.V."/>
            <person name="Gavrilov S.N."/>
            <person name="Kublanov I.V."/>
            <person name="Bonch-Osmolovskaya E.A."/>
            <person name="Skryabin K.G."/>
            <person name="Ravin N.V."/>
        </authorList>
    </citation>
    <scope>NUCLEOTIDE SEQUENCE [LARGE SCALE GENOMIC DNA]</scope>
    <source>
        <strain evidence="3 4">SBH6</strain>
    </source>
</reference>
<keyword evidence="1" id="KW-0175">Coiled coil</keyword>
<dbReference type="KEGG" id="gac:GACE_1508"/>
<dbReference type="HOGENOM" id="CLU_1124101_0_0_2"/>
<sequence>MEITIDEVFVNALRDYGLTTYEARAYYVLLSVGEASAGTVAKLSAIPQQRIYDTLSSLERKGFIQVRHTNPKKYAPLNVRRALVNRIRQLSAEFSARMEELRDRISEIEELAPKVQSDSGGSHVWVVEGEEAIVARILEMIQSAEKCVKLVGERPLFTLKCREILKRYLPEGVKLYALGTFEQVCREEILALGGEIREIESYSNYTLIVDDSKLLMVYFDDGGVPHGLYTENEGIVHPHIHLFNLLWEHTG</sequence>
<feature type="domain" description="Transcription regulator TrmB N-terminal" evidence="2">
    <location>
        <begin position="13"/>
        <end position="79"/>
    </location>
</feature>
<evidence type="ECO:0000313" key="3">
    <source>
        <dbReference type="EMBL" id="AIY90545.1"/>
    </source>
</evidence>
<dbReference type="InterPro" id="IPR051797">
    <property type="entry name" value="TrmB-like"/>
</dbReference>
<feature type="coiled-coil region" evidence="1">
    <location>
        <begin position="84"/>
        <end position="118"/>
    </location>
</feature>